<feature type="transmembrane region" description="Helical" evidence="5">
    <location>
        <begin position="188"/>
        <end position="209"/>
    </location>
</feature>
<evidence type="ECO:0000256" key="4">
    <source>
        <dbReference type="ARBA" id="ARBA00023136"/>
    </source>
</evidence>
<evidence type="ECO:0000256" key="2">
    <source>
        <dbReference type="ARBA" id="ARBA00022692"/>
    </source>
</evidence>
<feature type="transmembrane region" description="Helical" evidence="5">
    <location>
        <begin position="221"/>
        <end position="242"/>
    </location>
</feature>
<feature type="domain" description="ABC-2 type transporter transmembrane" evidence="6">
    <location>
        <begin position="95"/>
        <end position="272"/>
    </location>
</feature>
<keyword evidence="8" id="KW-1185">Reference proteome</keyword>
<evidence type="ECO:0000256" key="3">
    <source>
        <dbReference type="ARBA" id="ARBA00022989"/>
    </source>
</evidence>
<sequence length="304" mass="34417">MLPLLPYFYSIPPQLHQRLLLPPWIVPVPSRGWYVLCTEVLTLAQQGDTVDSYANKGSKVTFSDWIVLENCYSYIVLELYISRLTEPFSSVLSWPVNKQELFEESLRRLISHNLTFLATVLCFSPFLYFLSQNVSGEKRKLKEMMKTMGLRDTAFWLSWGLLYAVYIAILSCLLAFPLMISYLTASTFPAVFLLLFLYGISCICFCFMVSSLLKKPKTTSFVVFFLMFTLGAISIVLLINLVPAALKWTLSVFCPFAFGVELNLYTVNAQVANVIHAGCMFAIRSVHNPRGLRFSASAHAQSVI</sequence>
<reference evidence="7 8" key="1">
    <citation type="journal article" date="2019" name="Proc. Natl. Acad. Sci. U.S.A.">
        <title>Regulatory changes in pterin and carotenoid genes underlie balanced color polymorphisms in the wall lizard.</title>
        <authorList>
            <person name="Andrade P."/>
            <person name="Pinho C."/>
            <person name="Perez I de Lanuza G."/>
            <person name="Afonso S."/>
            <person name="Brejcha J."/>
            <person name="Rubin C.J."/>
            <person name="Wallerman O."/>
            <person name="Pereira P."/>
            <person name="Sabatino S.J."/>
            <person name="Bellati A."/>
            <person name="Pellitteri-Rosa D."/>
            <person name="Bosakova Z."/>
            <person name="Bunikis I."/>
            <person name="Carretero M.A."/>
            <person name="Feiner N."/>
            <person name="Marsik P."/>
            <person name="Pauperio F."/>
            <person name="Salvi D."/>
            <person name="Soler L."/>
            <person name="While G.M."/>
            <person name="Uller T."/>
            <person name="Font E."/>
            <person name="Andersson L."/>
            <person name="Carneiro M."/>
        </authorList>
    </citation>
    <scope>NUCLEOTIDE SEQUENCE</scope>
</reference>
<evidence type="ECO:0000256" key="1">
    <source>
        <dbReference type="ARBA" id="ARBA00004141"/>
    </source>
</evidence>
<dbReference type="Pfam" id="PF12698">
    <property type="entry name" value="ABC2_membrane_3"/>
    <property type="match status" value="1"/>
</dbReference>
<name>A0A670I278_PODMU</name>
<evidence type="ECO:0000259" key="6">
    <source>
        <dbReference type="Pfam" id="PF12698"/>
    </source>
</evidence>
<keyword evidence="2 5" id="KW-0812">Transmembrane</keyword>
<dbReference type="InterPro" id="IPR026082">
    <property type="entry name" value="ABCA"/>
</dbReference>
<feature type="transmembrane region" description="Helical" evidence="5">
    <location>
        <begin position="110"/>
        <end position="130"/>
    </location>
</feature>
<dbReference type="GO" id="GO:0005319">
    <property type="term" value="F:lipid transporter activity"/>
    <property type="evidence" value="ECO:0007669"/>
    <property type="project" value="TreeGrafter"/>
</dbReference>
<evidence type="ECO:0000256" key="5">
    <source>
        <dbReference type="SAM" id="Phobius"/>
    </source>
</evidence>
<reference evidence="7" key="3">
    <citation type="submission" date="2025-09" db="UniProtKB">
        <authorList>
            <consortium name="Ensembl"/>
        </authorList>
    </citation>
    <scope>IDENTIFICATION</scope>
</reference>
<evidence type="ECO:0000313" key="8">
    <source>
        <dbReference type="Proteomes" id="UP000472272"/>
    </source>
</evidence>
<proteinExistence type="predicted"/>
<evidence type="ECO:0000313" key="7">
    <source>
        <dbReference type="Ensembl" id="ENSPMRP00000005956.1"/>
    </source>
</evidence>
<keyword evidence="3 5" id="KW-1133">Transmembrane helix</keyword>
<dbReference type="Ensembl" id="ENSPMRT00000006333.1">
    <property type="protein sequence ID" value="ENSPMRP00000005956.1"/>
    <property type="gene ID" value="ENSPMRG00000004039.1"/>
</dbReference>
<feature type="transmembrane region" description="Helical" evidence="5">
    <location>
        <begin position="154"/>
        <end position="176"/>
    </location>
</feature>
<reference evidence="7" key="2">
    <citation type="submission" date="2025-08" db="UniProtKB">
        <authorList>
            <consortium name="Ensembl"/>
        </authorList>
    </citation>
    <scope>IDENTIFICATION</scope>
</reference>
<dbReference type="PANTHER" id="PTHR19229:SF274">
    <property type="entry name" value="ABC-TYPE ORGANIC ANION TRANSPORTER ABCA8"/>
    <property type="match status" value="1"/>
</dbReference>
<organism evidence="7 8">
    <name type="scientific">Podarcis muralis</name>
    <name type="common">Wall lizard</name>
    <name type="synonym">Lacerta muralis</name>
    <dbReference type="NCBI Taxonomy" id="64176"/>
    <lineage>
        <taxon>Eukaryota</taxon>
        <taxon>Metazoa</taxon>
        <taxon>Chordata</taxon>
        <taxon>Craniata</taxon>
        <taxon>Vertebrata</taxon>
        <taxon>Euteleostomi</taxon>
        <taxon>Lepidosauria</taxon>
        <taxon>Squamata</taxon>
        <taxon>Bifurcata</taxon>
        <taxon>Unidentata</taxon>
        <taxon>Episquamata</taxon>
        <taxon>Laterata</taxon>
        <taxon>Lacertibaenia</taxon>
        <taxon>Lacertidae</taxon>
        <taxon>Podarcis</taxon>
    </lineage>
</organism>
<dbReference type="GO" id="GO:0140359">
    <property type="term" value="F:ABC-type transporter activity"/>
    <property type="evidence" value="ECO:0007669"/>
    <property type="project" value="InterPro"/>
</dbReference>
<comment type="subcellular location">
    <subcellularLocation>
        <location evidence="1">Membrane</location>
        <topology evidence="1">Multi-pass membrane protein</topology>
    </subcellularLocation>
</comment>
<dbReference type="AlphaFoldDB" id="A0A670I278"/>
<protein>
    <recommendedName>
        <fullName evidence="6">ABC-2 type transporter transmembrane domain-containing protein</fullName>
    </recommendedName>
</protein>
<dbReference type="InterPro" id="IPR013525">
    <property type="entry name" value="ABC2_TM"/>
</dbReference>
<dbReference type="PANTHER" id="PTHR19229">
    <property type="entry name" value="ATP-BINDING CASSETTE TRANSPORTER SUBFAMILY A ABCA"/>
    <property type="match status" value="1"/>
</dbReference>
<dbReference type="GO" id="GO:0016020">
    <property type="term" value="C:membrane"/>
    <property type="evidence" value="ECO:0007669"/>
    <property type="project" value="UniProtKB-SubCell"/>
</dbReference>
<keyword evidence="4 5" id="KW-0472">Membrane</keyword>
<accession>A0A670I278</accession>
<dbReference type="GeneTree" id="ENSGT00940000162673"/>
<dbReference type="Proteomes" id="UP000472272">
    <property type="component" value="Chromosome 2"/>
</dbReference>